<dbReference type="InterPro" id="IPR017853">
    <property type="entry name" value="GH"/>
</dbReference>
<dbReference type="PANTHER" id="PTHR42732:SF1">
    <property type="entry name" value="BETA-MANNOSIDASE"/>
    <property type="match status" value="1"/>
</dbReference>
<protein>
    <recommendedName>
        <fullName evidence="1">Glycoside hydrolase family 2 catalytic domain-containing protein</fullName>
    </recommendedName>
</protein>
<accession>A0A0B7IHH5</accession>
<sequence length="95" mass="10881">MYLNGRNQVSGCVYAPRFGSDWAAVNEAAIRRQIRIMQDMGVNAIRTAHNMPAPEYVRIADEMGMMLALESFDEWAIPKVENGYNRYLKIGQKRI</sequence>
<dbReference type="PANTHER" id="PTHR42732">
    <property type="entry name" value="BETA-GALACTOSIDASE"/>
    <property type="match status" value="1"/>
</dbReference>
<dbReference type="Proteomes" id="UP000039370">
    <property type="component" value="Unassembled WGS sequence"/>
</dbReference>
<dbReference type="InterPro" id="IPR051913">
    <property type="entry name" value="GH2_Domain-Containing"/>
</dbReference>
<feature type="domain" description="Glycoside hydrolase family 2 catalytic" evidence="1">
    <location>
        <begin position="24"/>
        <end position="70"/>
    </location>
</feature>
<name>A0A0B7IHH5_9FLAO</name>
<reference evidence="3" key="1">
    <citation type="submission" date="2015-01" db="EMBL/GenBank/DDBJ databases">
        <authorList>
            <person name="MANFREDI Pablo"/>
        </authorList>
    </citation>
    <scope>NUCLEOTIDE SEQUENCE [LARGE SCALE GENOMIC DNA]</scope>
    <source>
        <strain evidence="3">Cc11</strain>
    </source>
</reference>
<dbReference type="SUPFAM" id="SSF51445">
    <property type="entry name" value="(Trans)glycosidases"/>
    <property type="match status" value="1"/>
</dbReference>
<evidence type="ECO:0000313" key="3">
    <source>
        <dbReference type="Proteomes" id="UP000039370"/>
    </source>
</evidence>
<dbReference type="Gene3D" id="3.20.20.80">
    <property type="entry name" value="Glycosidases"/>
    <property type="match status" value="1"/>
</dbReference>
<dbReference type="GO" id="GO:0005975">
    <property type="term" value="P:carbohydrate metabolic process"/>
    <property type="evidence" value="ECO:0007669"/>
    <property type="project" value="InterPro"/>
</dbReference>
<dbReference type="EMBL" id="CDOK01000146">
    <property type="protein sequence ID" value="CEN51371.1"/>
    <property type="molecule type" value="Genomic_DNA"/>
</dbReference>
<gene>
    <name evidence="2" type="ORF">CCAN11_230001</name>
</gene>
<dbReference type="AlphaFoldDB" id="A0A0B7IHH5"/>
<evidence type="ECO:0000313" key="2">
    <source>
        <dbReference type="EMBL" id="CEN51371.1"/>
    </source>
</evidence>
<dbReference type="InterPro" id="IPR006103">
    <property type="entry name" value="Glyco_hydro_2_cat"/>
</dbReference>
<organism evidence="2 3">
    <name type="scientific">Capnocytophaga canimorsus</name>
    <dbReference type="NCBI Taxonomy" id="28188"/>
    <lineage>
        <taxon>Bacteria</taxon>
        <taxon>Pseudomonadati</taxon>
        <taxon>Bacteroidota</taxon>
        <taxon>Flavobacteriia</taxon>
        <taxon>Flavobacteriales</taxon>
        <taxon>Flavobacteriaceae</taxon>
        <taxon>Capnocytophaga</taxon>
    </lineage>
</organism>
<proteinExistence type="predicted"/>
<dbReference type="Pfam" id="PF02836">
    <property type="entry name" value="Glyco_hydro_2_C"/>
    <property type="match status" value="1"/>
</dbReference>
<evidence type="ECO:0000259" key="1">
    <source>
        <dbReference type="Pfam" id="PF02836"/>
    </source>
</evidence>
<dbReference type="GO" id="GO:0004553">
    <property type="term" value="F:hydrolase activity, hydrolyzing O-glycosyl compounds"/>
    <property type="evidence" value="ECO:0007669"/>
    <property type="project" value="InterPro"/>
</dbReference>